<name>A0A7H1N2E6_9PROT</name>
<dbReference type="KEGG" id="dvn:HQ394_11815"/>
<evidence type="ECO:0000259" key="2">
    <source>
        <dbReference type="Pfam" id="PF17803"/>
    </source>
</evidence>
<feature type="region of interest" description="Disordered" evidence="1">
    <location>
        <begin position="1"/>
        <end position="22"/>
    </location>
</feature>
<proteinExistence type="predicted"/>
<dbReference type="NCBIfam" id="NF012211">
    <property type="entry name" value="tand_rpt_95"/>
    <property type="match status" value="4"/>
</dbReference>
<dbReference type="NCBIfam" id="TIGR01965">
    <property type="entry name" value="VCBS_repeat"/>
    <property type="match status" value="6"/>
</dbReference>
<dbReference type="InterPro" id="IPR010221">
    <property type="entry name" value="VCBS_dom"/>
</dbReference>
<keyword evidence="4" id="KW-1185">Reference proteome</keyword>
<accession>A0A7H1N2E6</accession>
<evidence type="ECO:0000313" key="4">
    <source>
        <dbReference type="Proteomes" id="UP000516369"/>
    </source>
</evidence>
<dbReference type="RefSeq" id="WP_190260393.1">
    <property type="nucleotide sequence ID" value="NZ_CP053923.1"/>
</dbReference>
<dbReference type="EMBL" id="CP053923">
    <property type="protein sequence ID" value="QNT69882.1"/>
    <property type="molecule type" value="Genomic_DNA"/>
</dbReference>
<dbReference type="InterPro" id="IPR040853">
    <property type="entry name" value="RapA2_cadherin-like"/>
</dbReference>
<evidence type="ECO:0000256" key="1">
    <source>
        <dbReference type="SAM" id="MobiDB-lite"/>
    </source>
</evidence>
<feature type="domain" description="RapA2 cadherin-like" evidence="2">
    <location>
        <begin position="844"/>
        <end position="923"/>
    </location>
</feature>
<dbReference type="Pfam" id="PF17803">
    <property type="entry name" value="Cadherin_4"/>
    <property type="match status" value="3"/>
</dbReference>
<evidence type="ECO:0000313" key="3">
    <source>
        <dbReference type="EMBL" id="QNT69882.1"/>
    </source>
</evidence>
<dbReference type="Proteomes" id="UP000516369">
    <property type="component" value="Chromosome"/>
</dbReference>
<reference evidence="3 4" key="1">
    <citation type="submission" date="2020-05" db="EMBL/GenBank/DDBJ databases">
        <title>Complete closed genome sequence of Defluviicoccus vanus.</title>
        <authorList>
            <person name="Bessarab I."/>
            <person name="Arumugam K."/>
            <person name="Maszenan A.M."/>
            <person name="Seviour R.J."/>
            <person name="Williams R.B."/>
        </authorList>
    </citation>
    <scope>NUCLEOTIDE SEQUENCE [LARGE SCALE GENOMIC DNA]</scope>
    <source>
        <strain evidence="3 4">Ben 114</strain>
    </source>
</reference>
<organism evidence="3 4">
    <name type="scientific">Defluviicoccus vanus</name>
    <dbReference type="NCBI Taxonomy" id="111831"/>
    <lineage>
        <taxon>Bacteria</taxon>
        <taxon>Pseudomonadati</taxon>
        <taxon>Pseudomonadota</taxon>
        <taxon>Alphaproteobacteria</taxon>
        <taxon>Rhodospirillales</taxon>
        <taxon>Rhodospirillaceae</taxon>
        <taxon>Defluviicoccus</taxon>
    </lineage>
</organism>
<protein>
    <submittedName>
        <fullName evidence="3">Tandem-95 repeat protein</fullName>
    </submittedName>
</protein>
<gene>
    <name evidence="3" type="ORF">HQ394_11815</name>
</gene>
<dbReference type="Pfam" id="PF17963">
    <property type="entry name" value="Big_9"/>
    <property type="match status" value="3"/>
</dbReference>
<feature type="domain" description="RapA2 cadherin-like" evidence="2">
    <location>
        <begin position="733"/>
        <end position="811"/>
    </location>
</feature>
<feature type="region of interest" description="Disordered" evidence="1">
    <location>
        <begin position="216"/>
        <end position="240"/>
    </location>
</feature>
<feature type="domain" description="RapA2 cadherin-like" evidence="2">
    <location>
        <begin position="1192"/>
        <end position="1276"/>
    </location>
</feature>
<sequence length="1500" mass="154158">MPTGQAATADLQGGFSGSPPPMQIGRVEAVTGTPAAVGVDGKGHALRPGDAVHLGETLQAGPGGRLSVGLSNGETLHLGADGRVLLQGVPTAAVADATTPQIYLQTGEMVVLPSILSTDVAGIGLQGFSGEIHGRASLIARVSPGAGLEVTLLPGMDAAGGELDVTADGQSQHLQAPFDHLTLASGNLDASRLEHLACNDPRLDFAAELGATGGRCRPDEASAAEDLETSPGGDMAADSGTFTVTQPTAAFDLKPQEAPLADPSGVDLVGAPVRLSLRSHINDLLLQGTQDFTASSSTSSTVLNGGTDFSLMRLWDPGHIWRGLGSHAELAPAVPEVPLESGRLITSRAGEMAQIVATGAITSEIETFLSVPSGRLHQVMPDVNFAGGGAMRLEGSIHLEAGQSIWFDTFFDAADPAPNSEDSSAFRDFAVLTVATQAQTMVIPIADESPQVAGFGATGWQSIKYTAGVTGDYSFGFAVLDDGGVSPSVLYVDNVRSQDASGFSYAELAARQDNLGGTVRILVPQPIANDDVVTVSAGGQTAINVATQLLANDVDPDTFDGMRIVGVDSASTHGHVSFASGRTIDYDPKGYFASLAEGEIGVDSFKYILDGGNGEQATATVRVNVVGVNDAPTAAPTFVASSEARENGVAISIANILATATDVDSDFTPTSLRVVNATAASGATVHLEGPRGENLIYDPSGTSAFEYLAAGETAKDVIAYTIADQHGATATGQVTVVVHGSNDLPTANHDLAATDQNTAIAIAATANDTDPDLSDRLQVVAIDGASLTTATPVTLASGARVALAADGRLNYDTNGAFAYLAEGQIGSDSFGYRLSDGHGGFADASVTVTITGRNDAPIAILDARDMSEDGTTSVDVAGLLANDRDPDQGDHIRLTAIDDRGSQVAARIEGGQLVFDPGDHFQYLADGETATQVVRYTIADTSGATATTDITITIHGANDSPVAGADAVDTVEEKQLIIFDGRDTLDGYQHAPNVLANDRDPDLSDKLTITAIGGQAVHPGETLLLASGAHVTLQADGTLAYDPTGAFTQLDFQERATDSFTYTVSDGHGGVAQATVSLGISGVNDAPVAVDDAAGAISQRGGFALNVLANDHDPDAHDYLEVVQINGKSVIFGNPFYLTSNDPQTSDYVVVSADGEIAYNAGERFASLAAGETATVTLSYTIHDTLDARADAKLSFTVTGANDAPDAQDDTGYGVDSKTVLAFPAIGGVLANDRDPDLGDAIHVAAVEGSALAVGQSITLQSGALLTLNADGSFHYDPNGAFNWLQPFATTTDTFAYTITDTHGATDTAHVTIEVQGHPNEPPTAVTDTASTDSDAAIRLHVLANDSDPEGAHLQIIAIDEAHKDYVRINPDGTLTYDTAGGFDTLAAGETKTDTFTYTIDDDLGGRATAQVTVTVLGTGTATMAKQTIIESFEQPYGSLVAGWDREPVSGASAGAVGLVSGYTAALAPFGPTHAGMAVLMHGEGVAARRSRRCCRSISG</sequence>